<dbReference type="RefSeq" id="WP_316973363.1">
    <property type="nucleotide sequence ID" value="NZ_JAWIIJ010000004.1"/>
</dbReference>
<keyword evidence="7" id="KW-1005">Bacterial flagellum biogenesis</keyword>
<dbReference type="NCBIfam" id="TIGR03170">
    <property type="entry name" value="flgA_cterm"/>
    <property type="match status" value="1"/>
</dbReference>
<dbReference type="Proteomes" id="UP001269819">
    <property type="component" value="Unassembled WGS sequence"/>
</dbReference>
<dbReference type="PANTHER" id="PTHR36307">
    <property type="entry name" value="FLAGELLA BASAL BODY P-RING FORMATION PROTEIN FLGA"/>
    <property type="match status" value="1"/>
</dbReference>
<dbReference type="Gene3D" id="2.30.30.760">
    <property type="match status" value="1"/>
</dbReference>
<dbReference type="InterPro" id="IPR013974">
    <property type="entry name" value="SAF"/>
</dbReference>
<dbReference type="InterPro" id="IPR017585">
    <property type="entry name" value="SAF_FlgA"/>
</dbReference>
<keyword evidence="9" id="KW-0969">Cilium</keyword>
<dbReference type="InterPro" id="IPR039246">
    <property type="entry name" value="Flagellar_FlgA"/>
</dbReference>
<comment type="function">
    <text evidence="6 7">Involved in the assembly process of the P-ring formation. It may associate with FlgF on the rod constituting a structure essential for the P-ring assembly or may act as a modulator protein for the P-ring assembly.</text>
</comment>
<evidence type="ECO:0000256" key="1">
    <source>
        <dbReference type="ARBA" id="ARBA00004418"/>
    </source>
</evidence>
<organism evidence="9 10">
    <name type="scientific">Marinobacter xestospongiae</name>
    <dbReference type="NCBI Taxonomy" id="994319"/>
    <lineage>
        <taxon>Bacteria</taxon>
        <taxon>Pseudomonadati</taxon>
        <taxon>Pseudomonadota</taxon>
        <taxon>Gammaproteobacteria</taxon>
        <taxon>Pseudomonadales</taxon>
        <taxon>Marinobacteraceae</taxon>
        <taxon>Marinobacter</taxon>
    </lineage>
</organism>
<dbReference type="EMBL" id="JAWIIJ010000004">
    <property type="protein sequence ID" value="MDV2078635.1"/>
    <property type="molecule type" value="Genomic_DNA"/>
</dbReference>
<comment type="similarity">
    <text evidence="2 7">Belongs to the FlgA family.</text>
</comment>
<evidence type="ECO:0000256" key="3">
    <source>
        <dbReference type="ARBA" id="ARBA00014754"/>
    </source>
</evidence>
<evidence type="ECO:0000256" key="6">
    <source>
        <dbReference type="ARBA" id="ARBA00025643"/>
    </source>
</evidence>
<feature type="domain" description="SAF" evidence="8">
    <location>
        <begin position="104"/>
        <end position="166"/>
    </location>
</feature>
<evidence type="ECO:0000313" key="9">
    <source>
        <dbReference type="EMBL" id="MDV2078635.1"/>
    </source>
</evidence>
<dbReference type="Pfam" id="PF13144">
    <property type="entry name" value="ChapFlgA"/>
    <property type="match status" value="1"/>
</dbReference>
<keyword evidence="4" id="KW-0732">Signal</keyword>
<dbReference type="Gene3D" id="3.90.1210.10">
    <property type="entry name" value="Antifreeze-like/N-acetylneuraminic acid synthase C-terminal domain"/>
    <property type="match status" value="1"/>
</dbReference>
<dbReference type="SMART" id="SM00858">
    <property type="entry name" value="SAF"/>
    <property type="match status" value="1"/>
</dbReference>
<evidence type="ECO:0000256" key="2">
    <source>
        <dbReference type="ARBA" id="ARBA00010474"/>
    </source>
</evidence>
<protein>
    <recommendedName>
        <fullName evidence="3 7">Flagella basal body P-ring formation protein FlgA</fullName>
    </recommendedName>
</protein>
<keyword evidence="9" id="KW-0966">Cell projection</keyword>
<evidence type="ECO:0000256" key="5">
    <source>
        <dbReference type="ARBA" id="ARBA00022764"/>
    </source>
</evidence>
<reference evidence="9 10" key="1">
    <citation type="submission" date="2023-10" db="EMBL/GenBank/DDBJ databases">
        <title>Characteristics and mechanism of a salt-tolerant marine origin heterotrophic nitrifying- aerobic denitrifying bacteria Marinobacter xestospongiae HN1.</title>
        <authorList>
            <person name="Qi R."/>
        </authorList>
    </citation>
    <scope>NUCLEOTIDE SEQUENCE [LARGE SCALE GENOMIC DNA]</scope>
    <source>
        <strain evidence="9 10">HN1</strain>
    </source>
</reference>
<name>A0ABU3VWV6_9GAMM</name>
<proteinExistence type="inferred from homology"/>
<comment type="subcellular location">
    <subcellularLocation>
        <location evidence="1 7">Periplasm</location>
    </subcellularLocation>
</comment>
<comment type="caution">
    <text evidence="9">The sequence shown here is derived from an EMBL/GenBank/DDBJ whole genome shotgun (WGS) entry which is preliminary data.</text>
</comment>
<keyword evidence="5 7" id="KW-0574">Periplasm</keyword>
<evidence type="ECO:0000259" key="8">
    <source>
        <dbReference type="SMART" id="SM00858"/>
    </source>
</evidence>
<accession>A0ABU3VWV6</accession>
<evidence type="ECO:0000313" key="10">
    <source>
        <dbReference type="Proteomes" id="UP001269819"/>
    </source>
</evidence>
<sequence>MVWLLAAGGVQAQNQNRADLAARVSADAERQVQRYARQRGWVNFDYQVEAWVPGAADQHPGCQGELVVAPAQASGRIWGRVPYRIGCSEPEWELRARAEVSLKVPVVTARRTVRRGESLNRDTMRLAVRDLADIYGDFVTDIRMLRGLRTRRAIRGGQVITLDLAEAPLLVERGDQVLIRVEADGVAASMTGEALQSGSKGEGIRVRNHSSGKVITAWVVERGIVETRF</sequence>
<dbReference type="CDD" id="cd11614">
    <property type="entry name" value="SAF_CpaB_FlgA_like"/>
    <property type="match status" value="1"/>
</dbReference>
<dbReference type="PANTHER" id="PTHR36307:SF1">
    <property type="entry name" value="FLAGELLA BASAL BODY P-RING FORMATION PROTEIN FLGA"/>
    <property type="match status" value="1"/>
</dbReference>
<keyword evidence="9" id="KW-0282">Flagellum</keyword>
<gene>
    <name evidence="9" type="primary">flgA</name>
    <name evidence="9" type="ORF">RYS15_08055</name>
</gene>
<evidence type="ECO:0000256" key="7">
    <source>
        <dbReference type="RuleBase" id="RU362063"/>
    </source>
</evidence>
<keyword evidence="10" id="KW-1185">Reference proteome</keyword>
<evidence type="ECO:0000256" key="4">
    <source>
        <dbReference type="ARBA" id="ARBA00022729"/>
    </source>
</evidence>